<evidence type="ECO:0000313" key="10">
    <source>
        <dbReference type="EMBL" id="KAL3783467.1"/>
    </source>
</evidence>
<feature type="compositionally biased region" description="Polar residues" evidence="8">
    <location>
        <begin position="8"/>
        <end position="20"/>
    </location>
</feature>
<feature type="region of interest" description="Disordered" evidence="8">
    <location>
        <begin position="157"/>
        <end position="187"/>
    </location>
</feature>
<evidence type="ECO:0000256" key="5">
    <source>
        <dbReference type="ARBA" id="ARBA00023136"/>
    </source>
</evidence>
<dbReference type="GO" id="GO:0016020">
    <property type="term" value="C:membrane"/>
    <property type="evidence" value="ECO:0007669"/>
    <property type="project" value="UniProtKB-SubCell"/>
</dbReference>
<feature type="region of interest" description="Disordered" evidence="8">
    <location>
        <begin position="1"/>
        <end position="39"/>
    </location>
</feature>
<dbReference type="PANTHER" id="PTHR12246">
    <property type="entry name" value="PALMITOYLTRANSFERASE ZDHHC16"/>
    <property type="match status" value="1"/>
</dbReference>
<keyword evidence="3 7" id="KW-0812">Transmembrane</keyword>
<dbReference type="EMBL" id="JALLPJ020000765">
    <property type="protein sequence ID" value="KAL3783467.1"/>
    <property type="molecule type" value="Genomic_DNA"/>
</dbReference>
<comment type="subcellular location">
    <subcellularLocation>
        <location evidence="1">Membrane</location>
        <topology evidence="1">Multi-pass membrane protein</topology>
    </subcellularLocation>
</comment>
<name>A0ABD3P721_9STRA</name>
<organism evidence="10 11">
    <name type="scientific">Cyclotella atomus</name>
    <dbReference type="NCBI Taxonomy" id="382360"/>
    <lineage>
        <taxon>Eukaryota</taxon>
        <taxon>Sar</taxon>
        <taxon>Stramenopiles</taxon>
        <taxon>Ochrophyta</taxon>
        <taxon>Bacillariophyta</taxon>
        <taxon>Coscinodiscophyceae</taxon>
        <taxon>Thalassiosirophycidae</taxon>
        <taxon>Stephanodiscales</taxon>
        <taxon>Stephanodiscaceae</taxon>
        <taxon>Cyclotella</taxon>
    </lineage>
</organism>
<feature type="transmembrane region" description="Helical" evidence="7">
    <location>
        <begin position="235"/>
        <end position="258"/>
    </location>
</feature>
<keyword evidence="5 7" id="KW-0472">Membrane</keyword>
<dbReference type="GO" id="GO:0019706">
    <property type="term" value="F:protein-cysteine S-palmitoyltransferase activity"/>
    <property type="evidence" value="ECO:0007669"/>
    <property type="project" value="UniProtKB-EC"/>
</dbReference>
<evidence type="ECO:0000313" key="11">
    <source>
        <dbReference type="Proteomes" id="UP001530400"/>
    </source>
</evidence>
<comment type="domain">
    <text evidence="7">The DHHC domain is required for palmitoyltransferase activity.</text>
</comment>
<feature type="transmembrane region" description="Helical" evidence="7">
    <location>
        <begin position="110"/>
        <end position="128"/>
    </location>
</feature>
<evidence type="ECO:0000256" key="1">
    <source>
        <dbReference type="ARBA" id="ARBA00004141"/>
    </source>
</evidence>
<evidence type="ECO:0000256" key="2">
    <source>
        <dbReference type="ARBA" id="ARBA00022679"/>
    </source>
</evidence>
<dbReference type="AlphaFoldDB" id="A0ABD3P721"/>
<feature type="transmembrane region" description="Helical" evidence="7">
    <location>
        <begin position="334"/>
        <end position="355"/>
    </location>
</feature>
<comment type="similarity">
    <text evidence="7">Belongs to the DHHC palmitoyltransferase family.</text>
</comment>
<keyword evidence="6 7" id="KW-0012">Acyltransferase</keyword>
<dbReference type="EC" id="2.3.1.225" evidence="7"/>
<evidence type="ECO:0000259" key="9">
    <source>
        <dbReference type="Pfam" id="PF01529"/>
    </source>
</evidence>
<dbReference type="Pfam" id="PF01529">
    <property type="entry name" value="DHHC"/>
    <property type="match status" value="1"/>
</dbReference>
<evidence type="ECO:0000256" key="3">
    <source>
        <dbReference type="ARBA" id="ARBA00022692"/>
    </source>
</evidence>
<feature type="compositionally biased region" description="Basic and acidic residues" evidence="8">
    <location>
        <begin position="157"/>
        <end position="170"/>
    </location>
</feature>
<feature type="transmembrane region" description="Helical" evidence="7">
    <location>
        <begin position="376"/>
        <end position="395"/>
    </location>
</feature>
<keyword evidence="11" id="KW-1185">Reference proteome</keyword>
<evidence type="ECO:0000256" key="4">
    <source>
        <dbReference type="ARBA" id="ARBA00022989"/>
    </source>
</evidence>
<accession>A0ABD3P721</accession>
<dbReference type="InterPro" id="IPR039859">
    <property type="entry name" value="PFA4/ZDH16/20/ERF2-like"/>
</dbReference>
<dbReference type="Proteomes" id="UP001530400">
    <property type="component" value="Unassembled WGS sequence"/>
</dbReference>
<comment type="caution">
    <text evidence="10">The sequence shown here is derived from an EMBL/GenBank/DDBJ whole genome shotgun (WGS) entry which is preliminary data.</text>
</comment>
<proteinExistence type="inferred from homology"/>
<feature type="domain" description="Palmitoyltransferase DHHC" evidence="9">
    <location>
        <begin position="289"/>
        <end position="416"/>
    </location>
</feature>
<keyword evidence="2 7" id="KW-0808">Transferase</keyword>
<evidence type="ECO:0000256" key="7">
    <source>
        <dbReference type="RuleBase" id="RU079119"/>
    </source>
</evidence>
<sequence length="528" mass="58473">MMQRKNKSSTQPSNTTTPISISEVLENSSPSKPPPKAKEKIITATVHRPTFGTSPFAKYWLNVDCCGLVCAGLTYLLHAFGCYAFGWVLVPSGWRKVDEDGNVELSLGGIFHRSLFLLIAFLAVISHFKAMTTDPGAVPPDANPLPDEEDLEWVVKGEQQHHHHQQHGEYQRSSSGHSHSQHVKQPQALMQEESTSLLADENGMEDIDININSPKNDYHHTLHNRETVSTAAGQALAGVAMAAMAPVAVVGAGMAAMAKSPTSLAVENDPHLHAHAQQQQQQQQPMRGRRMCRRCKAFKPPRAHHCSICNRCIIKMDHHCPWVNNCVGIGNHKFFLLFIFYTSLSCMYSLAYIVSRMMNCVGAHPTMGRCVDHASDLLPLIGLTVEALLFGLFTICMMCDQWDVVVTNLTHIDRLKGEHHHQQHGYYNPNNQHASNSLKSKAGVHEVFGARVQSIGGNNQRPRFHYSWISPFHNVCFPDPVRDDIFGYCRPCGGFNAANLFKSATNAQSSMEMIGRGEGRVIGAAEIV</sequence>
<feature type="transmembrane region" description="Helical" evidence="7">
    <location>
        <begin position="65"/>
        <end position="90"/>
    </location>
</feature>
<protein>
    <recommendedName>
        <fullName evidence="7">Palmitoyltransferase</fullName>
        <ecNumber evidence="7">2.3.1.225</ecNumber>
    </recommendedName>
</protein>
<evidence type="ECO:0000256" key="6">
    <source>
        <dbReference type="ARBA" id="ARBA00023315"/>
    </source>
</evidence>
<evidence type="ECO:0000256" key="8">
    <source>
        <dbReference type="SAM" id="MobiDB-lite"/>
    </source>
</evidence>
<reference evidence="10 11" key="1">
    <citation type="submission" date="2024-10" db="EMBL/GenBank/DDBJ databases">
        <title>Updated reference genomes for cyclostephanoid diatoms.</title>
        <authorList>
            <person name="Roberts W.R."/>
            <person name="Alverson A.J."/>
        </authorList>
    </citation>
    <scope>NUCLEOTIDE SEQUENCE [LARGE SCALE GENOMIC DNA]</scope>
    <source>
        <strain evidence="10 11">AJA010-31</strain>
    </source>
</reference>
<dbReference type="PROSITE" id="PS50216">
    <property type="entry name" value="DHHC"/>
    <property type="match status" value="1"/>
</dbReference>
<comment type="catalytic activity">
    <reaction evidence="7">
        <text>L-cysteinyl-[protein] + hexadecanoyl-CoA = S-hexadecanoyl-L-cysteinyl-[protein] + CoA</text>
        <dbReference type="Rhea" id="RHEA:36683"/>
        <dbReference type="Rhea" id="RHEA-COMP:10131"/>
        <dbReference type="Rhea" id="RHEA-COMP:11032"/>
        <dbReference type="ChEBI" id="CHEBI:29950"/>
        <dbReference type="ChEBI" id="CHEBI:57287"/>
        <dbReference type="ChEBI" id="CHEBI:57379"/>
        <dbReference type="ChEBI" id="CHEBI:74151"/>
        <dbReference type="EC" id="2.3.1.225"/>
    </reaction>
</comment>
<gene>
    <name evidence="10" type="ORF">ACHAWO_013883</name>
</gene>
<keyword evidence="4 7" id="KW-1133">Transmembrane helix</keyword>
<dbReference type="InterPro" id="IPR001594">
    <property type="entry name" value="Palmitoyltrfase_DHHC"/>
</dbReference>